<feature type="domain" description="Beta/gamma crystallin 'Greek key'" evidence="4">
    <location>
        <begin position="1678"/>
        <end position="1720"/>
    </location>
</feature>
<keyword evidence="5" id="KW-1185">Reference proteome</keyword>
<dbReference type="SUPFAM" id="SSF50370">
    <property type="entry name" value="Ricin B-like lectins"/>
    <property type="match status" value="1"/>
</dbReference>
<sequence length="1941" mass="214039">MAGLKRQRSWHEDFPRNFLRLFSRNKSLEQDKPEDQCGNREELEDDSATSQYSEADSLLTPEYHLDASSLAQALEHSEQDRVLEGDGVCDHEDSVQGDAESNPPTITPPVSEPCSPLPPVDGFFRRLGTLFLFTRAQPGEEDTQHTVKKDAETSVEERSQPLKPQEESHCTAGPEVEATIQTEQDVQDTQLQEEALAEEDGNTAIENQSATVKEENEEKEEEQKRRRALACPPVVTHVTYRGLRKIRKMRRNQEVRLHSPISEGEEGHYEVDVGLSASEEEETEQNEANTGSPVAASPTEIHSGQPNPKTFLSSNSVSSDYQCYASVGSSTVHPNTCSKAETEGMQSVLSSSALQTHTKIKINSLDFAPMVTGKMLSANENNACRSTLLETVIVDVAHTHKVEPSESESIPLTMESDHETCLHSQSLYADELMFRLLAETPDTPQMQPTNTDTATNLNTHFAKINTASNSHTNFLKMGLKIAPDSCQDSQLSSSGLDGWDHKETRAPGLSSTAEISGHAVWQAEFILQDEDTQQLGVDREMLQLESKKIVDSILTNALAALERIDISERESETLSKGEFIEGMENLIFMGAKESMDGAASLGQALREHLPVQGGGNPQSTISDGTLGSRIQADGSRSTPSSGYESIAGSDTDIRNSVAISADVTSTSGLFSMQELQEEAVGGCYPDELELCMEKNSVSQNNRQDSLLHNTLVLGVDIEENEGPARTETNDEQLPKYALGDSNITPVQPATSETLCEVNTGQVQCVLGEYVCFSQKTNDTGLQYSAKDNPESNNHDPALHLNSGDVFTINNAMELSQVEGIRYSLSQVGVSNPVSEQLAENNVVPVQDSSENEDRPNLSVVQSHTFDNREPHLVNCESLNNPILVSQDIKSGGTQRSSNCAGTLEPSLVPDVPSLAYAVEHGPDGEIQEEEKVSAGLQPIWLLSSATSADSSDDPECFRAVKVMVNDEQSQHDDALKSDSPIELSLDRAAGRLAAFPVSARPHLELPGTFAVISEEEETDTVFVNDTGPLLSPSARRVKIYPFSLSPIYEEDSGREDASRDDVLHVPPATEEEQRSEEQQASSILSLLQSVSERLQSSKFSSSETEQDVEDRPDEPEYPQQFFRPLWDRYDENDNDTTVVGESSLLLHQQLTGTSFLSTEPPKDEDSPPSLSPQQKTNETQDRVLGGMHCENTLSSAVRTAKSPFYEYLKSNVAPLLAAETLESKSCPNGESSSTTTLVEMVKFGKIRPRPTLLHIYEGLAPCGKRVEICGDVEDVEGILFPQEATIQAQRGCWLLYVERRYQGSCILLEEGQTIQTSGETRERDGPSAPTTLSIGSIRRAMKDDAVPEIHIYLASSMKEELVCLHSEAEDIGVHAPVHLSDLSVHSGCWQASFFPDMKPVLVFCTHSWVAYDGVGFTGNHTVLEAGGLTTPAIQNALISCVRSLRPLRMGGLRVRRPLDPKMVMYEKPLFQGQCKELLENTPSLESAEGVVCVSSLRVTGGVWVGYSSENYRGQQCLLEEGEYSDCTTLFSEPGNVLRSCRFLQADFIEPAVFLNNCGEQIELVDQDVADLQQTGLVNEANTIHVRSGVWVAYSGKYFTGEQCVLEKGQYSGSLDWGDRQSSPLSIRSVRRELCGERDPKFMLCAYSKPCFAGEGREFESEVTDCGTLNPTSFRIIQGRWLLYDERGFCGNQFVLEEGLYPDFTSFGCMATAIKSFKPIQYSFSEPSVSLFSLSSFEGLETVTDLPMETMSSFFTQSLRVNSGLWVAYEFSQFKGRQMLLQTGEIPCWSDYSGWDTIGSLHPLRQRRAYVQVQNRALGMALTTERTGERPCPARLSLRPAEHWQDAQHWLYTQSQLKSKVGKGCMSVIGGKACVGARVALWEEHGRLNQRWSLNENGTISSHLDHGLVLDQRGGSGLDKDHLILNEFCPDRATQFWDIEVL</sequence>
<protein>
    <submittedName>
        <fullName evidence="6 7">Uncharacterized protein LOC108277064 isoform X1</fullName>
    </submittedName>
</protein>
<feature type="region of interest" description="Disordered" evidence="3">
    <location>
        <begin position="22"/>
        <end position="57"/>
    </location>
</feature>
<feature type="compositionally biased region" description="Acidic residues" evidence="3">
    <location>
        <begin position="1104"/>
        <end position="1116"/>
    </location>
</feature>
<dbReference type="GO" id="GO:0002088">
    <property type="term" value="P:lens development in camera-type eye"/>
    <property type="evidence" value="ECO:0007669"/>
    <property type="project" value="TreeGrafter"/>
</dbReference>
<dbReference type="Pfam" id="PF00652">
    <property type="entry name" value="Ricin_B_lectin"/>
    <property type="match status" value="1"/>
</dbReference>
<reference evidence="5" key="1">
    <citation type="journal article" date="2016" name="Nat. Commun.">
        <title>The channel catfish genome sequence provides insights into the evolution of scale formation in teleosts.</title>
        <authorList>
            <person name="Liu Z."/>
            <person name="Liu S."/>
            <person name="Yao J."/>
            <person name="Bao L."/>
            <person name="Zhang J."/>
            <person name="Li Y."/>
            <person name="Jiang C."/>
            <person name="Sun L."/>
            <person name="Wang R."/>
            <person name="Zhang Y."/>
            <person name="Zhou T."/>
            <person name="Zeng Q."/>
            <person name="Fu Q."/>
            <person name="Gao S."/>
            <person name="Li N."/>
            <person name="Koren S."/>
            <person name="Jiang Y."/>
            <person name="Zimin A."/>
            <person name="Xu P."/>
            <person name="Phillippy A.M."/>
            <person name="Geng X."/>
            <person name="Song L."/>
            <person name="Sun F."/>
            <person name="Li C."/>
            <person name="Wang X."/>
            <person name="Chen A."/>
            <person name="Jin Y."/>
            <person name="Yuan Z."/>
            <person name="Yang Y."/>
            <person name="Tan S."/>
            <person name="Peatman E."/>
            <person name="Lu J."/>
            <person name="Qin Z."/>
            <person name="Dunham R."/>
            <person name="Li Z."/>
            <person name="Sonstegard T."/>
            <person name="Feng J."/>
            <person name="Danzmann R.G."/>
            <person name="Schroeder S."/>
            <person name="Scheffler B."/>
            <person name="Duke M.V."/>
            <person name="Ballard L."/>
            <person name="Kucuktas H."/>
            <person name="Kaltenboeck L."/>
            <person name="Liu H."/>
            <person name="Armbruster J."/>
            <person name="Xie Y."/>
            <person name="Kirby M.L."/>
            <person name="Tian Y."/>
            <person name="Flanagan M.E."/>
            <person name="Mu W."/>
            <person name="Waldbieser G.C."/>
        </authorList>
    </citation>
    <scope>NUCLEOTIDE SEQUENCE [LARGE SCALE GENOMIC DNA]</scope>
    <source>
        <strain evidence="5">SDA103</strain>
    </source>
</reference>
<evidence type="ECO:0000256" key="1">
    <source>
        <dbReference type="ARBA" id="ARBA00009646"/>
    </source>
</evidence>
<dbReference type="SMART" id="SM00458">
    <property type="entry name" value="RICIN"/>
    <property type="match status" value="1"/>
</dbReference>
<proteinExistence type="inferred from homology"/>
<dbReference type="InterPro" id="IPR011024">
    <property type="entry name" value="G_crystallin-like"/>
</dbReference>
<feature type="region of interest" description="Disordered" evidence="3">
    <location>
        <begin position="88"/>
        <end position="119"/>
    </location>
</feature>
<dbReference type="InterPro" id="IPR000772">
    <property type="entry name" value="Ricin_B_lectin"/>
</dbReference>
<dbReference type="KEGG" id="ipu:108277064"/>
<name>A0A2D0SQ78_ICTPU</name>
<dbReference type="GO" id="GO:0005212">
    <property type="term" value="F:structural constituent of eye lens"/>
    <property type="evidence" value="ECO:0007669"/>
    <property type="project" value="TreeGrafter"/>
</dbReference>
<dbReference type="InterPro" id="IPR001064">
    <property type="entry name" value="Beta/gamma_crystallin"/>
</dbReference>
<dbReference type="Proteomes" id="UP000221080">
    <property type="component" value="Chromosome 16"/>
</dbReference>
<dbReference type="STRING" id="7998.ENSIPUP00000011718"/>
<feature type="compositionally biased region" description="Polar residues" evidence="3">
    <location>
        <begin position="634"/>
        <end position="643"/>
    </location>
</feature>
<dbReference type="RefSeq" id="XP_047017053.2">
    <property type="nucleotide sequence ID" value="XM_047161097.2"/>
</dbReference>
<dbReference type="OrthoDB" id="9895617at2759"/>
<feature type="compositionally biased region" description="Polar residues" evidence="3">
    <location>
        <begin position="300"/>
        <end position="313"/>
    </location>
</feature>
<feature type="compositionally biased region" description="Basic and acidic residues" evidence="3">
    <location>
        <begin position="26"/>
        <end position="41"/>
    </location>
</feature>
<feature type="domain" description="Beta/gamma crystallin 'Greek key'" evidence="4">
    <location>
        <begin position="1501"/>
        <end position="1544"/>
    </location>
</feature>
<dbReference type="PANTHER" id="PTHR11818:SF38">
    <property type="entry name" value="VERY LARGE A-KINASE ANCHOR PROTEIN"/>
    <property type="match status" value="1"/>
</dbReference>
<organism evidence="5 6">
    <name type="scientific">Ictalurus punctatus</name>
    <name type="common">Channel catfish</name>
    <name type="synonym">Silurus punctatus</name>
    <dbReference type="NCBI Taxonomy" id="7998"/>
    <lineage>
        <taxon>Eukaryota</taxon>
        <taxon>Metazoa</taxon>
        <taxon>Chordata</taxon>
        <taxon>Craniata</taxon>
        <taxon>Vertebrata</taxon>
        <taxon>Euteleostomi</taxon>
        <taxon>Actinopterygii</taxon>
        <taxon>Neopterygii</taxon>
        <taxon>Teleostei</taxon>
        <taxon>Ostariophysi</taxon>
        <taxon>Siluriformes</taxon>
        <taxon>Ictaluridae</taxon>
        <taxon>Ictalurus</taxon>
    </lineage>
</organism>
<feature type="region of interest" description="Disordered" evidence="3">
    <location>
        <begin position="1095"/>
        <end position="1118"/>
    </location>
</feature>
<evidence type="ECO:0000313" key="6">
    <source>
        <dbReference type="RefSeq" id="XP_017344864.2"/>
    </source>
</evidence>
<dbReference type="Gene3D" id="2.80.10.50">
    <property type="match status" value="1"/>
</dbReference>
<dbReference type="InterPro" id="IPR035992">
    <property type="entry name" value="Ricin_B-like_lectins"/>
</dbReference>
<evidence type="ECO:0000313" key="7">
    <source>
        <dbReference type="RefSeq" id="XP_047017053.2"/>
    </source>
</evidence>
<keyword evidence="2" id="KW-0677">Repeat</keyword>
<accession>A0A2D0SQ78</accession>
<dbReference type="Gene3D" id="2.60.20.10">
    <property type="entry name" value="Crystallins"/>
    <property type="match status" value="5"/>
</dbReference>
<dbReference type="PROSITE" id="PS50915">
    <property type="entry name" value="CRYSTALLIN_BETA_GAMMA"/>
    <property type="match status" value="5"/>
</dbReference>
<evidence type="ECO:0000313" key="5">
    <source>
        <dbReference type="Proteomes" id="UP000221080"/>
    </source>
</evidence>
<reference evidence="6 7" key="2">
    <citation type="submission" date="2025-04" db="UniProtKB">
        <authorList>
            <consortium name="RefSeq"/>
        </authorList>
    </citation>
    <scope>IDENTIFICATION</scope>
    <source>
        <tissue evidence="6 7">Blood</tissue>
    </source>
</reference>
<dbReference type="InterPro" id="IPR050252">
    <property type="entry name" value="Beta/Gamma-Crystallin"/>
</dbReference>
<evidence type="ECO:0000256" key="2">
    <source>
        <dbReference type="ARBA" id="ARBA00022737"/>
    </source>
</evidence>
<dbReference type="SMART" id="SM00247">
    <property type="entry name" value="XTALbg"/>
    <property type="match status" value="5"/>
</dbReference>
<feature type="region of interest" description="Disordered" evidence="3">
    <location>
        <begin position="135"/>
        <end position="172"/>
    </location>
</feature>
<dbReference type="RefSeq" id="XP_017344864.2">
    <property type="nucleotide sequence ID" value="XM_017489375.3"/>
</dbReference>
<dbReference type="PANTHER" id="PTHR11818">
    <property type="entry name" value="BETA/GAMMA CRYSTALLIN"/>
    <property type="match status" value="1"/>
</dbReference>
<feature type="domain" description="Beta/gamma crystallin 'Greek key'" evidence="4">
    <location>
        <begin position="1588"/>
        <end position="1633"/>
    </location>
</feature>
<dbReference type="PROSITE" id="PS50231">
    <property type="entry name" value="RICIN_B_LECTIN"/>
    <property type="match status" value="1"/>
</dbReference>
<feature type="region of interest" description="Disordered" evidence="3">
    <location>
        <begin position="609"/>
        <end position="649"/>
    </location>
</feature>
<feature type="compositionally biased region" description="Pro residues" evidence="3">
    <location>
        <begin position="105"/>
        <end position="119"/>
    </location>
</feature>
<evidence type="ECO:0000259" key="4">
    <source>
        <dbReference type="PROSITE" id="PS50915"/>
    </source>
</evidence>
<feature type="compositionally biased region" description="Basic and acidic residues" evidence="3">
    <location>
        <begin position="142"/>
        <end position="169"/>
    </location>
</feature>
<feature type="region of interest" description="Disordered" evidence="3">
    <location>
        <begin position="1154"/>
        <end position="1181"/>
    </location>
</feature>
<evidence type="ECO:0000256" key="3">
    <source>
        <dbReference type="SAM" id="MobiDB-lite"/>
    </source>
</evidence>
<comment type="similarity">
    <text evidence="1">Belongs to the beta/gamma-crystallin family.</text>
</comment>
<feature type="compositionally biased region" description="Basic and acidic residues" evidence="3">
    <location>
        <begin position="212"/>
        <end position="224"/>
    </location>
</feature>
<dbReference type="Pfam" id="PF00030">
    <property type="entry name" value="Crystall"/>
    <property type="match status" value="5"/>
</dbReference>
<feature type="region of interest" description="Disordered" evidence="3">
    <location>
        <begin position="196"/>
        <end position="227"/>
    </location>
</feature>
<feature type="region of interest" description="Disordered" evidence="3">
    <location>
        <begin position="277"/>
        <end position="313"/>
    </location>
</feature>
<feature type="domain" description="Beta/gamma crystallin 'Greek key'" evidence="4">
    <location>
        <begin position="1763"/>
        <end position="1804"/>
    </location>
</feature>
<dbReference type="GeneID" id="108277064"/>
<dbReference type="SUPFAM" id="SSF49695">
    <property type="entry name" value="gamma-Crystallin-like"/>
    <property type="match status" value="4"/>
</dbReference>
<dbReference type="GO" id="GO:0007601">
    <property type="term" value="P:visual perception"/>
    <property type="evidence" value="ECO:0007669"/>
    <property type="project" value="TreeGrafter"/>
</dbReference>
<gene>
    <name evidence="6 7" type="primary">LOC108277064</name>
</gene>
<feature type="domain" description="Beta/gamma crystallin 'Greek key'" evidence="4">
    <location>
        <begin position="1460"/>
        <end position="1500"/>
    </location>
</feature>